<feature type="transmembrane region" description="Helical" evidence="10">
    <location>
        <begin position="527"/>
        <end position="548"/>
    </location>
</feature>
<dbReference type="HOGENOM" id="CLU_000604_35_0_1"/>
<accession>W6MKH4</accession>
<evidence type="ECO:0000256" key="8">
    <source>
        <dbReference type="ARBA" id="ARBA00023136"/>
    </source>
</evidence>
<dbReference type="InterPro" id="IPR003439">
    <property type="entry name" value="ABC_transporter-like_ATP-bd"/>
</dbReference>
<protein>
    <recommendedName>
        <fullName evidence="11">ABC transporter domain-containing protein</fullName>
    </recommendedName>
</protein>
<feature type="transmembrane region" description="Helical" evidence="10">
    <location>
        <begin position="495"/>
        <end position="515"/>
    </location>
</feature>
<dbReference type="STRING" id="1382522.W6MKH4"/>
<comment type="subcellular location">
    <subcellularLocation>
        <location evidence="1">Membrane</location>
        <topology evidence="1">Multi-pass membrane protein</topology>
    </subcellularLocation>
</comment>
<evidence type="ECO:0000256" key="6">
    <source>
        <dbReference type="ARBA" id="ARBA00022840"/>
    </source>
</evidence>
<feature type="transmembrane region" description="Helical" evidence="10">
    <location>
        <begin position="603"/>
        <end position="623"/>
    </location>
</feature>
<dbReference type="InterPro" id="IPR010929">
    <property type="entry name" value="PDR_CDR_ABC"/>
</dbReference>
<evidence type="ECO:0000256" key="1">
    <source>
        <dbReference type="ARBA" id="ARBA00004141"/>
    </source>
</evidence>
<feature type="region of interest" description="Disordered" evidence="9">
    <location>
        <begin position="792"/>
        <end position="826"/>
    </location>
</feature>
<keyword evidence="7 10" id="KW-1133">Transmembrane helix</keyword>
<feature type="region of interest" description="Disordered" evidence="9">
    <location>
        <begin position="31"/>
        <end position="67"/>
    </location>
</feature>
<organism evidence="12 13">
    <name type="scientific">Kuraishia capsulata CBS 1993</name>
    <dbReference type="NCBI Taxonomy" id="1382522"/>
    <lineage>
        <taxon>Eukaryota</taxon>
        <taxon>Fungi</taxon>
        <taxon>Dikarya</taxon>
        <taxon>Ascomycota</taxon>
        <taxon>Saccharomycotina</taxon>
        <taxon>Pichiomycetes</taxon>
        <taxon>Pichiales</taxon>
        <taxon>Pichiaceae</taxon>
        <taxon>Kuraishia</taxon>
    </lineage>
</organism>
<proteinExistence type="predicted"/>
<feature type="transmembrane region" description="Helical" evidence="10">
    <location>
        <begin position="1191"/>
        <end position="1210"/>
    </location>
</feature>
<dbReference type="InterPro" id="IPR034001">
    <property type="entry name" value="ABCG_PDR_1"/>
</dbReference>
<evidence type="ECO:0000256" key="4">
    <source>
        <dbReference type="ARBA" id="ARBA00022737"/>
    </source>
</evidence>
<dbReference type="OrthoDB" id="245989at2759"/>
<dbReference type="InterPro" id="IPR034003">
    <property type="entry name" value="ABCG_PDR_2"/>
</dbReference>
<dbReference type="CDD" id="cd03232">
    <property type="entry name" value="ABCG_PDR_domain2"/>
    <property type="match status" value="1"/>
</dbReference>
<dbReference type="Gene3D" id="3.40.50.300">
    <property type="entry name" value="P-loop containing nucleotide triphosphate hydrolases"/>
    <property type="match status" value="2"/>
</dbReference>
<reference evidence="12" key="1">
    <citation type="submission" date="2013-12" db="EMBL/GenBank/DDBJ databases">
        <authorList>
            <person name="Genoscope - CEA"/>
        </authorList>
    </citation>
    <scope>NUCLEOTIDE SEQUENCE</scope>
    <source>
        <strain evidence="12">CBS 1993</strain>
    </source>
</reference>
<dbReference type="Pfam" id="PF01061">
    <property type="entry name" value="ABC2_membrane"/>
    <property type="match status" value="2"/>
</dbReference>
<feature type="transmembrane region" description="Helical" evidence="10">
    <location>
        <begin position="744"/>
        <end position="761"/>
    </location>
</feature>
<dbReference type="GO" id="GO:0016887">
    <property type="term" value="F:ATP hydrolysis activity"/>
    <property type="evidence" value="ECO:0007669"/>
    <property type="project" value="InterPro"/>
</dbReference>
<gene>
    <name evidence="12" type="ORF">KUCA_T00002845001</name>
</gene>
<evidence type="ECO:0000256" key="9">
    <source>
        <dbReference type="SAM" id="MobiDB-lite"/>
    </source>
</evidence>
<keyword evidence="3 10" id="KW-0812">Transmembrane</keyword>
<keyword evidence="8 10" id="KW-0472">Membrane</keyword>
<sequence>MEDTHPQTAESSLDDFLADAEVQELARQFTQQSTELERTGTELSRVSTRLSQISATGENPFGDEDPKLDPNSTEFNAKHWIKNLRLLQDKDPDHYKPYRLGVAYRNLQCYGGNVDADYQGTVPNVLGKALRFFKELVVPSKDTFDIIKAQDANIEPGELVVVFGRPGAGCTSLLKTIAAQTYGFHVAKNSEMTYNGLTQSDIRGRYRGEVIYNAETEIHFPHLTVWQTLYFAALMKVPENRVPGVSRQDYASHFANVYLAMFGLSHRKDTKVGGAYVRGVSGGERKRVSITEASVCGSKLQCWDNATRGLDAASALEFVKALRISCSTLEIASLVSIYQCSQDAYNLFDKVILLYEGRQIFFGDIHRAKGYFIRMGFHCPERQTVPDFLTSITSASERIPEKGFEHRVPRTAEEFETAWKKSPEYAELAAELDDKFNSINSSHDELTNTIHAGHRAEQAKHVPPLSPYTVSYFMQVRYLTGRAMLRIRNNWSEPVSLIVSNFAIALILGSIFYNLKDSTSEFYHRGACLFFACLFNSFNSLLEVVALYEARGIVEKHKQYGMYHPSAEAVASIISEFPNKLATSLSFNITLYFMVNLKREAGAFWFFFLNAFTSTFVMSHIFRMIGSMTKNLAQAMTPASLILLGLSTYVGFIVPTDEMLGWSRWINYIDPVAYTFEAMMVNEFHGRNVSCGSFVPQGGSYDELPMAYRVCSTVGSEVGKEYVSGDQYLLESFGYKWDHRWRNWGIQMGYVVFFFFFYTLFTEFNPSARQKGEKIVFQLKTLRKLRKLQRRHKDVENSDEKLTTEDDLDSRESTPQSAPEHHMGGDDIFHWRNVSYQIPWKGSTRTLLSQVDGWVKPGTLTALMGASGAGKTTLLDVLADRVTMGVVTGDMLVNGHPRTSSFQRSTGYVQQLDLHLETSTVREALMFSAHLRQPSSVPEEEKVAYVREVIRILDMEKYADAVVGVPGEGLNVEQRKRLTIGVELAAKPQLLLFLDEPTSGLDSQTAWSICQLMKKLSNEGQAILCTIHQPSAMLFQQFDRLLLLQPGGETVYYGDIGEKATTLIQYFEKNGSIPCPKDDNPAEWMLKAISHGNTDWHTVWMQSPERAGVQAELDRMDRELVKRPMEMVDSNSSFAVPLWMQYRYVTKRVFEQYWRTPSYIWAKIIKVVLTALFNGFTFFQANRSIQGMQNQMFAVFMYTTMFATLVQQMLPHFVAQRELYEARERPSKTFSWVAFILAQISVELPWMVLVGTMGFFCWYYPIGFQNNAALTGATHVRGVQMWLFVVLFTMYTSTMGQLCICGLEVQTTAGHIATFLFAISLSFCGVLVTKADLPGFWIFMYRCSPFTYWISGVLSTGLANAKVTCSSKEILSFPTFNSTACGEYMAPYMAVAGGYLVDPESTTTCEYCSLAKTNVYLDSINAPYSESWRNLGIFIAYIVINATATCAIYYLARVPKKVTIEVIRHWIIKRWSRSPSSVKYPSKTLN</sequence>
<feature type="transmembrane region" description="Helical" evidence="10">
    <location>
        <begin position="635"/>
        <end position="654"/>
    </location>
</feature>
<evidence type="ECO:0000256" key="10">
    <source>
        <dbReference type="SAM" id="Phobius"/>
    </source>
</evidence>
<evidence type="ECO:0000313" key="12">
    <source>
        <dbReference type="EMBL" id="CDK26871.1"/>
    </source>
</evidence>
<feature type="domain" description="ABC transporter" evidence="11">
    <location>
        <begin position="130"/>
        <end position="381"/>
    </location>
</feature>
<dbReference type="Proteomes" id="UP000019384">
    <property type="component" value="Unassembled WGS sequence"/>
</dbReference>
<dbReference type="InterPro" id="IPR005285">
    <property type="entry name" value="Drug-R_PDR/CDR"/>
</dbReference>
<dbReference type="InterPro" id="IPR003593">
    <property type="entry name" value="AAA+_ATPase"/>
</dbReference>
<dbReference type="InterPro" id="IPR027417">
    <property type="entry name" value="P-loop_NTPase"/>
</dbReference>
<feature type="transmembrane region" description="Helical" evidence="10">
    <location>
        <begin position="1281"/>
        <end position="1303"/>
    </location>
</feature>
<dbReference type="Pfam" id="PF06422">
    <property type="entry name" value="PDR_CDR"/>
    <property type="match status" value="1"/>
</dbReference>
<dbReference type="SMART" id="SM00382">
    <property type="entry name" value="AAA"/>
    <property type="match status" value="2"/>
</dbReference>
<dbReference type="Pfam" id="PF00005">
    <property type="entry name" value="ABC_tran"/>
    <property type="match status" value="2"/>
</dbReference>
<dbReference type="PANTHER" id="PTHR19241">
    <property type="entry name" value="ATP-BINDING CASSETTE TRANSPORTER"/>
    <property type="match status" value="1"/>
</dbReference>
<dbReference type="RefSeq" id="XP_022458868.1">
    <property type="nucleotide sequence ID" value="XM_022603133.1"/>
</dbReference>
<dbReference type="FunFam" id="3.40.50.300:FF:000054">
    <property type="entry name" value="ABC multidrug transporter atrF"/>
    <property type="match status" value="1"/>
</dbReference>
<keyword evidence="13" id="KW-1185">Reference proteome</keyword>
<feature type="domain" description="ABC transporter" evidence="11">
    <location>
        <begin position="829"/>
        <end position="1072"/>
    </location>
</feature>
<dbReference type="GO" id="GO:0016020">
    <property type="term" value="C:membrane"/>
    <property type="evidence" value="ECO:0007669"/>
    <property type="project" value="UniProtKB-SubCell"/>
</dbReference>
<feature type="transmembrane region" description="Helical" evidence="10">
    <location>
        <begin position="1160"/>
        <end position="1179"/>
    </location>
</feature>
<dbReference type="InterPro" id="IPR029481">
    <property type="entry name" value="ABC_trans_N"/>
</dbReference>
<dbReference type="NCBIfam" id="TIGR00956">
    <property type="entry name" value="3a01205"/>
    <property type="match status" value="1"/>
</dbReference>
<dbReference type="PROSITE" id="PS50893">
    <property type="entry name" value="ABC_TRANSPORTER_2"/>
    <property type="match status" value="2"/>
</dbReference>
<feature type="transmembrane region" description="Helical" evidence="10">
    <location>
        <begin position="1315"/>
        <end position="1339"/>
    </location>
</feature>
<evidence type="ECO:0000256" key="3">
    <source>
        <dbReference type="ARBA" id="ARBA00022692"/>
    </source>
</evidence>
<dbReference type="GO" id="GO:0140359">
    <property type="term" value="F:ABC-type transporter activity"/>
    <property type="evidence" value="ECO:0007669"/>
    <property type="project" value="InterPro"/>
</dbReference>
<keyword evidence="2" id="KW-0813">Transport</keyword>
<name>W6MKH4_9ASCO</name>
<feature type="compositionally biased region" description="Polar residues" evidence="9">
    <location>
        <begin position="41"/>
        <end position="57"/>
    </location>
</feature>
<feature type="compositionally biased region" description="Basic and acidic residues" evidence="9">
    <location>
        <begin position="793"/>
        <end position="804"/>
    </location>
</feature>
<evidence type="ECO:0000256" key="5">
    <source>
        <dbReference type="ARBA" id="ARBA00022741"/>
    </source>
</evidence>
<dbReference type="SUPFAM" id="SSF52540">
    <property type="entry name" value="P-loop containing nucleoside triphosphate hydrolases"/>
    <property type="match status" value="2"/>
</dbReference>
<dbReference type="InterPro" id="IPR013525">
    <property type="entry name" value="ABC2_TM"/>
</dbReference>
<evidence type="ECO:0000256" key="2">
    <source>
        <dbReference type="ARBA" id="ARBA00022448"/>
    </source>
</evidence>
<dbReference type="Pfam" id="PF14510">
    <property type="entry name" value="ABC_trans_N"/>
    <property type="match status" value="1"/>
</dbReference>
<keyword evidence="4" id="KW-0677">Repeat</keyword>
<dbReference type="GO" id="GO:1990961">
    <property type="term" value="P:xenobiotic detoxification by transmembrane export across the plasma membrane"/>
    <property type="evidence" value="ECO:0007669"/>
    <property type="project" value="InterPro"/>
</dbReference>
<evidence type="ECO:0000313" key="13">
    <source>
        <dbReference type="Proteomes" id="UP000019384"/>
    </source>
</evidence>
<dbReference type="EMBL" id="HG793127">
    <property type="protein sequence ID" value="CDK26871.1"/>
    <property type="molecule type" value="Genomic_DNA"/>
</dbReference>
<evidence type="ECO:0000259" key="11">
    <source>
        <dbReference type="PROSITE" id="PS50893"/>
    </source>
</evidence>
<keyword evidence="5" id="KW-0547">Nucleotide-binding</keyword>
<feature type="transmembrane region" description="Helical" evidence="10">
    <location>
        <begin position="1431"/>
        <end position="1452"/>
    </location>
</feature>
<feature type="transmembrane region" description="Helical" evidence="10">
    <location>
        <begin position="1230"/>
        <end position="1261"/>
    </location>
</feature>
<dbReference type="GeneID" id="34520256"/>
<reference evidence="12" key="2">
    <citation type="submission" date="2014-02" db="EMBL/GenBank/DDBJ databases">
        <title>Complete DNA sequence of /Kuraishia capsulata/ illustrates novel genomic features among budding yeasts (/Saccharomycotina/).</title>
        <authorList>
            <person name="Morales L."/>
            <person name="Noel B."/>
            <person name="Porcel B."/>
            <person name="Marcet-Houben M."/>
            <person name="Hullo M-F."/>
            <person name="Sacerdot C."/>
            <person name="Tekaia F."/>
            <person name="Leh-Louis V."/>
            <person name="Despons L."/>
            <person name="Khanna V."/>
            <person name="Aury J-M."/>
            <person name="Barbe V."/>
            <person name="Couloux A."/>
            <person name="Labadie K."/>
            <person name="Pelletier E."/>
            <person name="Souciet J-L."/>
            <person name="Boekhout T."/>
            <person name="Gabaldon T."/>
            <person name="Wincker P."/>
            <person name="Dujon B."/>
        </authorList>
    </citation>
    <scope>NUCLEOTIDE SEQUENCE</scope>
    <source>
        <strain evidence="12">CBS 1993</strain>
    </source>
</reference>
<keyword evidence="6" id="KW-0067">ATP-binding</keyword>
<evidence type="ECO:0000256" key="7">
    <source>
        <dbReference type="ARBA" id="ARBA00022989"/>
    </source>
</evidence>
<dbReference type="CDD" id="cd03233">
    <property type="entry name" value="ABCG_PDR_domain1"/>
    <property type="match status" value="1"/>
</dbReference>
<dbReference type="GO" id="GO:0005524">
    <property type="term" value="F:ATP binding"/>
    <property type="evidence" value="ECO:0007669"/>
    <property type="project" value="UniProtKB-KW"/>
</dbReference>